<keyword evidence="2" id="KW-1185">Reference proteome</keyword>
<gene>
    <name evidence="1" type="ORF">H8S45_14600</name>
</gene>
<sequence>MLPWKDVYLRDAFPACRLVLGESLLGTVSLDLNLIPHVLLGGGTGSGKSVLLKLIWPQLAQTPKLQANPRPRRFDSLLDSVSEKLKQRKDLLGKAGCTNTYEYHRRETLPMDCIVFAVEDSVQHGRERPDSARRPRPFPHG</sequence>
<reference evidence="1" key="1">
    <citation type="submission" date="2020-08" db="EMBL/GenBank/DDBJ databases">
        <title>Genome public.</title>
        <authorList>
            <person name="Liu C."/>
            <person name="Sun Q."/>
        </authorList>
    </citation>
    <scope>NUCLEOTIDE SEQUENCE</scope>
    <source>
        <strain evidence="1">NSJ-28</strain>
    </source>
</reference>
<dbReference type="SUPFAM" id="SSF52540">
    <property type="entry name" value="P-loop containing nucleoside triphosphate hydrolases"/>
    <property type="match status" value="1"/>
</dbReference>
<accession>A0A923LZ94</accession>
<evidence type="ECO:0000313" key="1">
    <source>
        <dbReference type="EMBL" id="MBC5726679.1"/>
    </source>
</evidence>
<proteinExistence type="predicted"/>
<dbReference type="RefSeq" id="WP_186950382.1">
    <property type="nucleotide sequence ID" value="NZ_JACOPL010000023.1"/>
</dbReference>
<evidence type="ECO:0000313" key="2">
    <source>
        <dbReference type="Proteomes" id="UP000606499"/>
    </source>
</evidence>
<dbReference type="InterPro" id="IPR027417">
    <property type="entry name" value="P-loop_NTPase"/>
</dbReference>
<dbReference type="Proteomes" id="UP000606499">
    <property type="component" value="Unassembled WGS sequence"/>
</dbReference>
<dbReference type="Gene3D" id="3.40.50.300">
    <property type="entry name" value="P-loop containing nucleotide triphosphate hydrolases"/>
    <property type="match status" value="1"/>
</dbReference>
<dbReference type="AlphaFoldDB" id="A0A923LZ94"/>
<dbReference type="EMBL" id="JACOPL010000023">
    <property type="protein sequence ID" value="MBC5726679.1"/>
    <property type="molecule type" value="Genomic_DNA"/>
</dbReference>
<name>A0A923LZ94_9FIRM</name>
<protein>
    <recommendedName>
        <fullName evidence="3">FtsK domain-containing protein</fullName>
    </recommendedName>
</protein>
<comment type="caution">
    <text evidence="1">The sequence shown here is derived from an EMBL/GenBank/DDBJ whole genome shotgun (WGS) entry which is preliminary data.</text>
</comment>
<evidence type="ECO:0008006" key="3">
    <source>
        <dbReference type="Google" id="ProtNLM"/>
    </source>
</evidence>
<organism evidence="1 2">
    <name type="scientific">Agathobaculum faecis</name>
    <dbReference type="NCBI Taxonomy" id="2763013"/>
    <lineage>
        <taxon>Bacteria</taxon>
        <taxon>Bacillati</taxon>
        <taxon>Bacillota</taxon>
        <taxon>Clostridia</taxon>
        <taxon>Eubacteriales</taxon>
        <taxon>Butyricicoccaceae</taxon>
        <taxon>Agathobaculum</taxon>
    </lineage>
</organism>